<protein>
    <submittedName>
        <fullName evidence="1">Uncharacterized protein</fullName>
    </submittedName>
</protein>
<sequence>MGRPIDKNFIGDPADAGLQINLTTATLFDGTTLTGPWIVRQRTNLKYEITDGTNTGVLSLISGTGQAPAGFATLRVVPVGEGPTEYLRSLHGNTVKTWQGNIYSWVHQLEGKTATEKGQADFSPAMS</sequence>
<organism evidence="1">
    <name type="scientific">marine sediment metagenome</name>
    <dbReference type="NCBI Taxonomy" id="412755"/>
    <lineage>
        <taxon>unclassified sequences</taxon>
        <taxon>metagenomes</taxon>
        <taxon>ecological metagenomes</taxon>
    </lineage>
</organism>
<gene>
    <name evidence="1" type="ORF">LCGC14_1280370</name>
</gene>
<proteinExistence type="predicted"/>
<evidence type="ECO:0000313" key="1">
    <source>
        <dbReference type="EMBL" id="KKM86311.1"/>
    </source>
</evidence>
<comment type="caution">
    <text evidence="1">The sequence shown here is derived from an EMBL/GenBank/DDBJ whole genome shotgun (WGS) entry which is preliminary data.</text>
</comment>
<dbReference type="EMBL" id="LAZR01007277">
    <property type="protein sequence ID" value="KKM86311.1"/>
    <property type="molecule type" value="Genomic_DNA"/>
</dbReference>
<reference evidence="1" key="1">
    <citation type="journal article" date="2015" name="Nature">
        <title>Complex archaea that bridge the gap between prokaryotes and eukaryotes.</title>
        <authorList>
            <person name="Spang A."/>
            <person name="Saw J.H."/>
            <person name="Jorgensen S.L."/>
            <person name="Zaremba-Niedzwiedzka K."/>
            <person name="Martijn J."/>
            <person name="Lind A.E."/>
            <person name="van Eijk R."/>
            <person name="Schleper C."/>
            <person name="Guy L."/>
            <person name="Ettema T.J."/>
        </authorList>
    </citation>
    <scope>NUCLEOTIDE SEQUENCE</scope>
</reference>
<accession>A0A0F9LGQ4</accession>
<dbReference type="AlphaFoldDB" id="A0A0F9LGQ4"/>
<name>A0A0F9LGQ4_9ZZZZ</name>